<dbReference type="CDD" id="cd06222">
    <property type="entry name" value="RNase_H_like"/>
    <property type="match status" value="1"/>
</dbReference>
<keyword evidence="6" id="KW-1185">Reference proteome</keyword>
<dbReference type="Pfam" id="PF14111">
    <property type="entry name" value="DUF4283"/>
    <property type="match status" value="1"/>
</dbReference>
<organism evidence="5 6">
    <name type="scientific">Cuscuta campestris</name>
    <dbReference type="NCBI Taxonomy" id="132261"/>
    <lineage>
        <taxon>Eukaryota</taxon>
        <taxon>Viridiplantae</taxon>
        <taxon>Streptophyta</taxon>
        <taxon>Embryophyta</taxon>
        <taxon>Tracheophyta</taxon>
        <taxon>Spermatophyta</taxon>
        <taxon>Magnoliopsida</taxon>
        <taxon>eudicotyledons</taxon>
        <taxon>Gunneridae</taxon>
        <taxon>Pentapetalae</taxon>
        <taxon>asterids</taxon>
        <taxon>lamiids</taxon>
        <taxon>Solanales</taxon>
        <taxon>Convolvulaceae</taxon>
        <taxon>Cuscuteae</taxon>
        <taxon>Cuscuta</taxon>
        <taxon>Cuscuta subgen. Grammica</taxon>
        <taxon>Cuscuta sect. Cleistogrammica</taxon>
    </lineage>
</organism>
<dbReference type="PANTHER" id="PTHR33116:SF82">
    <property type="entry name" value="RNASE H FAMILY PROTEIN"/>
    <property type="match status" value="1"/>
</dbReference>
<evidence type="ECO:0000313" key="5">
    <source>
        <dbReference type="EMBL" id="VFQ96824.1"/>
    </source>
</evidence>
<evidence type="ECO:0008006" key="7">
    <source>
        <dbReference type="Google" id="ProtNLM"/>
    </source>
</evidence>
<dbReference type="InterPro" id="IPR025558">
    <property type="entry name" value="DUF4283"/>
</dbReference>
<feature type="domain" description="Reverse transcriptase zinc-binding" evidence="3">
    <location>
        <begin position="1100"/>
        <end position="1184"/>
    </location>
</feature>
<sequence>MLKLTDCTAHHYSIAYCHIRVHCGVSSLPFEDSNGWYFKSYDSRSNFLLWIVACSVILPPGHQEVIAVVLLIDSSVDLSAQVSREVVKLNPDRKDWRFLGRRVGWCPFGDGDDEPFNGPTPAREPSEIVSLPFENEEYITVADSAQFELAITPLVEEVFQFLDVRSKLFSDLFKQSPKTSSQANKSMFKGCPSISFSQADVDGLTTRFRYALIGKFRRRPPLLVVKNFLTRLGFSGGFTVGELFSNSFLINFEQDEDYQRFFYRKVWTIGKDTMSVTKWSPTLTQEEDSPIVPVWISIPHLPIHLHEQAALFSIASMLGTPLKVDNATLNFARPKFARVCVELDVSRNLHQRIHVKHADADLFFQVVYEDPPLFCNSCRKLGHNQLTCKPVTQPAKRDIPAHKVQDNNDDKVQQGWTKVTRKGKAPAIPKQGDISKPVPHVWAPKPTIREEHVETSKTGARRRAPVFLPSTNVFFLDPSGLAHSDLPPHAEGTPGSEPPLAEGSPMSELPTPGPIRVDSQEEEHFGNIFDLVKEAEDEASIAEINFEKDPSDTNQEIFNLKKAQLLQVGNLEHSYWKQKCNLKWLREGDANTRFFHNLAKERRRQQKINSLKDEQGKFQEDPTILEDMVSSYYHNMFNSAEPDPSTVDYDGFLANIPKILDHHHNQDLMHLPSEDEIKAIFFYMESNSCAGPDGFNVNFFKECWDIVKREVISACQEVFLGIPLPVAAASTNICLIPKCDNASRLNDFRPVCLSTVASKIATKCIAKRLSKVHPLIISEEQGAFVAGRDIMEQILLTKEMAHNIDRKAGGGNIILKLDMAKAFDKLKWSYLLDILHRNSILVTHLAYADDLIIFTNAHLRSISNLKTFLAKYQQVSGQTINSSKSSFMVGKKFNTMRIRKLEQLLTMPHRKLPFTYLGSPIHSGITRKHHCTPLISSFDKKLNGWYQKNLDQAGRLILINHVLNTILNYFLAANTVPRSIINLLHQKMVGFWRGCGQKKHHWLKWESLSLPKEEGGIGTRNFQSLEEAFSLKLWWKYQHNNSLWGRFMRAKYHRRGEMECHLVDSPTWTRITRTNVKALNHCHTTEEEAFIWNEDPSGQFTLKSAYEVSRTNSSPSLAFHNIWESPQKSKISIFMWKLLRKCLPITENLRRLGFAFPSVCPFCMNSSLTAKHSLIDCAKIVDIWRHYARCLNFLHTESSTINQHFMNWWLRDTPNLYGLLLKHLPGIITWHIWKKMNEIIYGKCSNFSTLSLIHQIDSYTKQWLSITTPRKLQHFDSWLFSHNLIPRFTSHNFVRMVKWKAPPTGRLKLNVDASYTTTHQRGAAILRDAEGRLVRGASFKLHSRSAYQAEVDAAIKAIRWALLISNSLIYETDAKSIISRIPLFSKNSVSSFPIDVLGQLILQNGIQVSHILREGNCCRWSRKEAKVRIGVLEKQPAA</sequence>
<name>A0A484NAE5_9ASTE</name>
<evidence type="ECO:0000256" key="1">
    <source>
        <dbReference type="SAM" id="MobiDB-lite"/>
    </source>
</evidence>
<dbReference type="InterPro" id="IPR044730">
    <property type="entry name" value="RNase_H-like_dom_plant"/>
</dbReference>
<protein>
    <recommendedName>
        <fullName evidence="7">Reverse transcriptase domain-containing protein</fullName>
    </recommendedName>
</protein>
<feature type="domain" description="Reverse transcriptase" evidence="2">
    <location>
        <begin position="736"/>
        <end position="837"/>
    </location>
</feature>
<proteinExistence type="predicted"/>
<dbReference type="OrthoDB" id="536038at2759"/>
<reference evidence="5 6" key="1">
    <citation type="submission" date="2018-04" db="EMBL/GenBank/DDBJ databases">
        <authorList>
            <person name="Vogel A."/>
        </authorList>
    </citation>
    <scope>NUCLEOTIDE SEQUENCE [LARGE SCALE GENOMIC DNA]</scope>
</reference>
<evidence type="ECO:0000259" key="3">
    <source>
        <dbReference type="Pfam" id="PF13966"/>
    </source>
</evidence>
<dbReference type="Pfam" id="PF00078">
    <property type="entry name" value="RVT_1"/>
    <property type="match status" value="1"/>
</dbReference>
<evidence type="ECO:0000259" key="2">
    <source>
        <dbReference type="Pfam" id="PF00078"/>
    </source>
</evidence>
<evidence type="ECO:0000259" key="4">
    <source>
        <dbReference type="Pfam" id="PF14111"/>
    </source>
</evidence>
<dbReference type="Pfam" id="PF13966">
    <property type="entry name" value="zf-RVT"/>
    <property type="match status" value="1"/>
</dbReference>
<dbReference type="Proteomes" id="UP000595140">
    <property type="component" value="Unassembled WGS sequence"/>
</dbReference>
<feature type="region of interest" description="Disordered" evidence="1">
    <location>
        <begin position="479"/>
        <end position="512"/>
    </location>
</feature>
<gene>
    <name evidence="5" type="ORF">CCAM_LOCUS38600</name>
</gene>
<accession>A0A484NAE5</accession>
<dbReference type="CDD" id="cd01650">
    <property type="entry name" value="RT_nLTR_like"/>
    <property type="match status" value="1"/>
</dbReference>
<evidence type="ECO:0000313" key="6">
    <source>
        <dbReference type="Proteomes" id="UP000595140"/>
    </source>
</evidence>
<dbReference type="InterPro" id="IPR000477">
    <property type="entry name" value="RT_dom"/>
</dbReference>
<feature type="domain" description="DUF4283" evidence="4">
    <location>
        <begin position="206"/>
        <end position="286"/>
    </location>
</feature>
<dbReference type="PANTHER" id="PTHR33116">
    <property type="entry name" value="REVERSE TRANSCRIPTASE ZINC-BINDING DOMAIN-CONTAINING PROTEIN-RELATED-RELATED"/>
    <property type="match status" value="1"/>
</dbReference>
<dbReference type="InterPro" id="IPR026960">
    <property type="entry name" value="RVT-Znf"/>
</dbReference>
<feature type="region of interest" description="Disordered" evidence="1">
    <location>
        <begin position="418"/>
        <end position="441"/>
    </location>
</feature>
<dbReference type="EMBL" id="OOIL02006271">
    <property type="protein sequence ID" value="VFQ96824.1"/>
    <property type="molecule type" value="Genomic_DNA"/>
</dbReference>